<feature type="region of interest" description="Disordered" evidence="11">
    <location>
        <begin position="1412"/>
        <end position="1437"/>
    </location>
</feature>
<dbReference type="CDD" id="cd09141">
    <property type="entry name" value="PLDc_vPLD1_2_yPLD_like_2"/>
    <property type="match status" value="1"/>
</dbReference>
<feature type="compositionally biased region" description="Basic residues" evidence="11">
    <location>
        <begin position="46"/>
        <end position="57"/>
    </location>
</feature>
<dbReference type="GO" id="GO:0004630">
    <property type="term" value="F:phospholipase D activity"/>
    <property type="evidence" value="ECO:0007669"/>
    <property type="project" value="UniProtKB-EC"/>
</dbReference>
<evidence type="ECO:0000256" key="2">
    <source>
        <dbReference type="ARBA" id="ARBA00008664"/>
    </source>
</evidence>
<name>A0A2T3AG09_9PEZI</name>
<dbReference type="FunCoup" id="A0A2T3AG09">
    <property type="interactions" value="126"/>
</dbReference>
<dbReference type="Pfam" id="PF13091">
    <property type="entry name" value="PLDc_2"/>
    <property type="match status" value="1"/>
</dbReference>
<feature type="region of interest" description="Disordered" evidence="11">
    <location>
        <begin position="1189"/>
        <end position="1216"/>
    </location>
</feature>
<evidence type="ECO:0000313" key="14">
    <source>
        <dbReference type="Proteomes" id="UP000241462"/>
    </source>
</evidence>
<evidence type="ECO:0000256" key="1">
    <source>
        <dbReference type="ARBA" id="ARBA00000798"/>
    </source>
</evidence>
<dbReference type="SUPFAM" id="SSF56024">
    <property type="entry name" value="Phospholipase D/nuclease"/>
    <property type="match status" value="2"/>
</dbReference>
<dbReference type="EC" id="3.1.4.4" evidence="3"/>
<feature type="compositionally biased region" description="Low complexity" evidence="11">
    <location>
        <begin position="1270"/>
        <end position="1286"/>
    </location>
</feature>
<gene>
    <name evidence="13" type="ORF">BD289DRAFT_404500</name>
</gene>
<feature type="compositionally biased region" description="Polar residues" evidence="11">
    <location>
        <begin position="60"/>
        <end position="69"/>
    </location>
</feature>
<dbReference type="OrthoDB" id="14911at2759"/>
<keyword evidence="7" id="KW-0443">Lipid metabolism</keyword>
<evidence type="ECO:0000313" key="13">
    <source>
        <dbReference type="EMBL" id="PSR97072.1"/>
    </source>
</evidence>
<feature type="compositionally biased region" description="Low complexity" evidence="11">
    <location>
        <begin position="1623"/>
        <end position="1638"/>
    </location>
</feature>
<feature type="compositionally biased region" description="Basic and acidic residues" evidence="11">
    <location>
        <begin position="1586"/>
        <end position="1595"/>
    </location>
</feature>
<protein>
    <recommendedName>
        <fullName evidence="9">Phospholipase D1</fullName>
        <ecNumber evidence="3">3.1.4.4</ecNumber>
    </recommendedName>
    <alternativeName>
        <fullName evidence="8">Choline phosphatase 1</fullName>
    </alternativeName>
    <alternativeName>
        <fullName evidence="10">Phosphatidylcholine-hydrolyzing phospholipase D1</fullName>
    </alternativeName>
</protein>
<feature type="region of interest" description="Disordered" evidence="11">
    <location>
        <begin position="1128"/>
        <end position="1171"/>
    </location>
</feature>
<evidence type="ECO:0000256" key="3">
    <source>
        <dbReference type="ARBA" id="ARBA00012027"/>
    </source>
</evidence>
<dbReference type="PANTHER" id="PTHR18896">
    <property type="entry name" value="PHOSPHOLIPASE D"/>
    <property type="match status" value="1"/>
</dbReference>
<dbReference type="InParanoid" id="A0A2T3AG09"/>
<dbReference type="Gene3D" id="3.30.870.10">
    <property type="entry name" value="Endonuclease Chain A"/>
    <property type="match status" value="2"/>
</dbReference>
<feature type="region of interest" description="Disordered" evidence="11">
    <location>
        <begin position="1520"/>
        <end position="1652"/>
    </location>
</feature>
<feature type="compositionally biased region" description="Low complexity" evidence="11">
    <location>
        <begin position="1195"/>
        <end position="1211"/>
    </location>
</feature>
<accession>A0A2T3AG09</accession>
<comment type="catalytic activity">
    <reaction evidence="1">
        <text>a 1,2-diacyl-sn-glycero-3-phosphocholine + H2O = a 1,2-diacyl-sn-glycero-3-phosphate + choline + H(+)</text>
        <dbReference type="Rhea" id="RHEA:14445"/>
        <dbReference type="ChEBI" id="CHEBI:15354"/>
        <dbReference type="ChEBI" id="CHEBI:15377"/>
        <dbReference type="ChEBI" id="CHEBI:15378"/>
        <dbReference type="ChEBI" id="CHEBI:57643"/>
        <dbReference type="ChEBI" id="CHEBI:58608"/>
        <dbReference type="EC" id="3.1.4.4"/>
    </reaction>
</comment>
<evidence type="ECO:0000256" key="10">
    <source>
        <dbReference type="ARBA" id="ARBA00079280"/>
    </source>
</evidence>
<sequence>MATIEDPLPLPSPPSIRIDHSDVDDADAEVTADESQTPGGVNGSALKKRRRFQKRLKQLSESMPNTPHTGATAGSPMVRRFPNLPRRATMPDSPERGAVSEGEGQQMARPMAARRGHSHFGRSTDAEDAGDNAVRRRSHNRRISMFGVGGGAAAGGGVSDGDAIQTPRRPRFGAERYSTFAAGARWKQVKNTLGLLRHKRGEPIDYFKSTELMGELRAGAPAVVMFASMLQRDEHGHKKIPVLLEQVRVQIADSVVRGDSERHTLFTIHLEYGNGPNRMTWKVKKSLGDILRMHFKYKGSVTTARLKRPGGRVGPKQPKFPSKAFPYLRNIKKLDFSDDDEGPAADVDTVVPIGEDDVGEATAGEMTATDVEGRPGASRRRASRMNILSPRRNTSNFEEGSAAALEAQRDAEDQKRKYAIYQRKALEKYLREMVRWLMFRPDSNRLCRFFELSALGVRLAAEGGYHGKEGFMQLRPTNEFFNQARKILRKDRKWFLVRQSYIACVDSPESIDICDVYLVDSRFDIICKKKKLGQVAAKKAKKANANQGEGERVDDGEDDDFLQDPHSSKKHHHKLTIVNSERKINLYAQQHDLPQFEESIKLMMEKSPWASPKIRFDSFAPVRQNVYAQWLVDGRDYMWNVSRAISMAKDVIYIHDWWLSPELYMRRPPCISQRWRLDRLLQQKASEGVKIFVIVYRNVEAAVPIDSEYTKRSLLNLHPNIFVQRSPNQYKKNQYFFAHHEKVCIVDHNIAFCGGIDLCFGRWDTPQHLLSDDKPTGFEPQEIQNVPRDSEHVQMFPGKDYSNPRIQDFFKLDEPYEEMYDRSKTPRMPWHDISMQVVGQPARDLTRHFVQRWNYLRRNRRITRPLPFLLPPPDFREADLEALGLTGTCEVQILRSATTWSLGTAHTECSIQNAYVQMIEKSDHFVYMENQFFISSCEALGVPIVNKIGDALVDRIKRAHENDEDWKCVILIPLMPGFQNTVAEVEGTSVRLIMQCQYRSICRGDSSIFGRLRAAGIEPEDYIQFFSLRQWGKIGPNQDHVTEQLYIHAKLIIVDDRVALIGSANINERSMLGSRDSEIAAIVRDTDMIWSQMAGKDYQVGRFAHTLRMRLMREHVGLPVDEIIEEERNQTYGQDEAFQSDMDRIYGSDSEGSIRSDRHSEDYLTAGRPDVPRVHSLNYDVDLQLDANAETARRSPPSSSSSSNSSDSPLSVEASLDAEQRREVDGFGADHWNEAQKQGLDQGRDSVVVNGREYLARDIFSEGKGTIEGPAQHQPSASPQPAASESTMETPSNEPLPPLDRRTTEQLGLPRTNLLPDLPLADDTDIGGPPLPKDLDNGPEGLVAHPLAADIKRAKIDKDCMTDPLDPDFYDNVWSRIAKNNTKLYRQVFHCMPDNEVRDWSQYMEFMDHQKRLKEAQEGPRAQQEPNEKAEQTDYSHQAEAEIPKRQATAGGAGISAPGSIPLARTLSEKVKGKGSGTKATLEKTAKKTQAAIELESPARRHARHNSRLDIERAAAAARALNSPMASPAFPPPPNSPFPPAPTEMPSSEKEEASPAPAPSSPPSPPPQDEKSAVDRRLLVPGDKAAPTDKQERRATFSTPEDNSSSEKPPASSGSGGGGGGPSSSTTAVNSTNTTTGPTKRRRRATTRGSRHRPMVEDLLSRDMMDGLCNLIQGHLVEFPYDWLLGAEEKGDWLTLVDQAAPLQIYN</sequence>
<feature type="compositionally biased region" description="Basic and acidic residues" evidence="11">
    <location>
        <begin position="1568"/>
        <end position="1578"/>
    </location>
</feature>
<dbReference type="InterPro" id="IPR015679">
    <property type="entry name" value="PLipase_D_fam"/>
</dbReference>
<comment type="similarity">
    <text evidence="2">Belongs to the phospholipase D family.</text>
</comment>
<dbReference type="CDD" id="cd09138">
    <property type="entry name" value="PLDc_vPLD1_2_yPLD_like_1"/>
    <property type="match status" value="1"/>
</dbReference>
<evidence type="ECO:0000256" key="4">
    <source>
        <dbReference type="ARBA" id="ARBA00022737"/>
    </source>
</evidence>
<dbReference type="STRING" id="2025994.A0A2T3AG09"/>
<feature type="compositionally biased region" description="Basic and acidic residues" evidence="11">
    <location>
        <begin position="1141"/>
        <end position="1162"/>
    </location>
</feature>
<organism evidence="13 14">
    <name type="scientific">Coniella lustricola</name>
    <dbReference type="NCBI Taxonomy" id="2025994"/>
    <lineage>
        <taxon>Eukaryota</taxon>
        <taxon>Fungi</taxon>
        <taxon>Dikarya</taxon>
        <taxon>Ascomycota</taxon>
        <taxon>Pezizomycotina</taxon>
        <taxon>Sordariomycetes</taxon>
        <taxon>Sordariomycetidae</taxon>
        <taxon>Diaporthales</taxon>
        <taxon>Schizoparmaceae</taxon>
        <taxon>Coniella</taxon>
    </lineage>
</organism>
<evidence type="ECO:0000256" key="5">
    <source>
        <dbReference type="ARBA" id="ARBA00022801"/>
    </source>
</evidence>
<evidence type="ECO:0000256" key="11">
    <source>
        <dbReference type="SAM" id="MobiDB-lite"/>
    </source>
</evidence>
<keyword evidence="6" id="KW-0442">Lipid degradation</keyword>
<keyword evidence="5" id="KW-0378">Hydrolase</keyword>
<feature type="domain" description="PLD phosphodiesterase" evidence="12">
    <location>
        <begin position="1043"/>
        <end position="1070"/>
    </location>
</feature>
<feature type="compositionally biased region" description="Pro residues" evidence="11">
    <location>
        <begin position="1529"/>
        <end position="1543"/>
    </location>
</feature>
<keyword evidence="4" id="KW-0677">Repeat</keyword>
<dbReference type="EMBL" id="KZ678395">
    <property type="protein sequence ID" value="PSR97072.1"/>
    <property type="molecule type" value="Genomic_DNA"/>
</dbReference>
<feature type="compositionally biased region" description="Gly residues" evidence="11">
    <location>
        <begin position="147"/>
        <end position="159"/>
    </location>
</feature>
<evidence type="ECO:0000256" key="6">
    <source>
        <dbReference type="ARBA" id="ARBA00022963"/>
    </source>
</evidence>
<dbReference type="Proteomes" id="UP000241462">
    <property type="component" value="Unassembled WGS sequence"/>
</dbReference>
<feature type="domain" description="PLD phosphodiesterase" evidence="12">
    <location>
        <begin position="735"/>
        <end position="762"/>
    </location>
</feature>
<feature type="region of interest" description="Disordered" evidence="11">
    <location>
        <begin position="1"/>
        <end position="169"/>
    </location>
</feature>
<keyword evidence="14" id="KW-1185">Reference proteome</keyword>
<feature type="compositionally biased region" description="Acidic residues" evidence="11">
    <location>
        <begin position="552"/>
        <end position="562"/>
    </location>
</feature>
<feature type="compositionally biased region" description="Basic residues" evidence="11">
    <location>
        <begin position="1639"/>
        <end position="1652"/>
    </location>
</feature>
<dbReference type="GO" id="GO:0009395">
    <property type="term" value="P:phospholipid catabolic process"/>
    <property type="evidence" value="ECO:0007669"/>
    <property type="project" value="TreeGrafter"/>
</dbReference>
<feature type="region of interest" description="Disordered" evidence="11">
    <location>
        <begin position="538"/>
        <end position="573"/>
    </location>
</feature>
<feature type="compositionally biased region" description="Pro residues" evidence="11">
    <location>
        <begin position="1556"/>
        <end position="1567"/>
    </location>
</feature>
<dbReference type="SMART" id="SM00155">
    <property type="entry name" value="PLDc"/>
    <property type="match status" value="2"/>
</dbReference>
<proteinExistence type="inferred from homology"/>
<evidence type="ECO:0000256" key="7">
    <source>
        <dbReference type="ARBA" id="ARBA00023098"/>
    </source>
</evidence>
<dbReference type="InterPro" id="IPR025202">
    <property type="entry name" value="PLD-like_dom"/>
</dbReference>
<dbReference type="FunFam" id="3.30.870.10:FF:000011">
    <property type="entry name" value="Phospholipase"/>
    <property type="match status" value="1"/>
</dbReference>
<reference evidence="13 14" key="1">
    <citation type="journal article" date="2018" name="Mycol. Prog.">
        <title>Coniella lustricola, a new species from submerged detritus.</title>
        <authorList>
            <person name="Raudabaugh D.B."/>
            <person name="Iturriaga T."/>
            <person name="Carver A."/>
            <person name="Mondo S."/>
            <person name="Pangilinan J."/>
            <person name="Lipzen A."/>
            <person name="He G."/>
            <person name="Amirebrahimi M."/>
            <person name="Grigoriev I.V."/>
            <person name="Miller A.N."/>
        </authorList>
    </citation>
    <scope>NUCLEOTIDE SEQUENCE [LARGE SCALE GENOMIC DNA]</scope>
    <source>
        <strain evidence="13 14">B22-T-1</strain>
    </source>
</reference>
<evidence type="ECO:0000259" key="12">
    <source>
        <dbReference type="PROSITE" id="PS50035"/>
    </source>
</evidence>
<feature type="region of interest" description="Disordered" evidence="11">
    <location>
        <begin position="1466"/>
        <end position="1507"/>
    </location>
</feature>
<evidence type="ECO:0000256" key="9">
    <source>
        <dbReference type="ARBA" id="ARBA00074658"/>
    </source>
</evidence>
<dbReference type="InterPro" id="IPR001736">
    <property type="entry name" value="PLipase_D/transphosphatidylase"/>
</dbReference>
<feature type="region of interest" description="Disordered" evidence="11">
    <location>
        <begin position="1265"/>
        <end position="1342"/>
    </location>
</feature>
<evidence type="ECO:0000256" key="8">
    <source>
        <dbReference type="ARBA" id="ARBA00042228"/>
    </source>
</evidence>
<dbReference type="PANTHER" id="PTHR18896:SF76">
    <property type="entry name" value="PHOSPHOLIPASE"/>
    <property type="match status" value="1"/>
</dbReference>
<feature type="compositionally biased region" description="Basic and acidic residues" evidence="11">
    <location>
        <begin position="1426"/>
        <end position="1437"/>
    </location>
</feature>
<dbReference type="PROSITE" id="PS50035">
    <property type="entry name" value="PLD"/>
    <property type="match status" value="2"/>
</dbReference>